<accession>A0A6P8AT16</accession>
<dbReference type="RefSeq" id="XP_030978024.1">
    <property type="nucleotide sequence ID" value="XM_031129742.1"/>
</dbReference>
<evidence type="ECO:0000313" key="3">
    <source>
        <dbReference type="RefSeq" id="XP_030978024.1"/>
    </source>
</evidence>
<dbReference type="Proteomes" id="UP000515153">
    <property type="component" value="Unplaced"/>
</dbReference>
<gene>
    <name evidence="3" type="ORF">PgNI_09760</name>
</gene>
<reference evidence="3" key="3">
    <citation type="submission" date="2025-08" db="UniProtKB">
        <authorList>
            <consortium name="RefSeq"/>
        </authorList>
    </citation>
    <scope>IDENTIFICATION</scope>
    <source>
        <strain evidence="3">NI907</strain>
    </source>
</reference>
<dbReference type="KEGG" id="pgri:PgNI_09760"/>
<reference evidence="3" key="2">
    <citation type="submission" date="2019-10" db="EMBL/GenBank/DDBJ databases">
        <authorList>
            <consortium name="NCBI Genome Project"/>
        </authorList>
    </citation>
    <scope>NUCLEOTIDE SEQUENCE</scope>
    <source>
        <strain evidence="3">NI907</strain>
    </source>
</reference>
<keyword evidence="2" id="KW-1185">Reference proteome</keyword>
<sequence length="42" mass="4775">VGGSSRQPDLDFPGSNGNFEPRRELRRSILHQPRTDLDLLLD</sequence>
<name>A0A6P8AT16_PYRGI</name>
<evidence type="ECO:0000313" key="2">
    <source>
        <dbReference type="Proteomes" id="UP000515153"/>
    </source>
</evidence>
<reference evidence="3" key="1">
    <citation type="journal article" date="2019" name="Mol. Biol. Evol.">
        <title>Blast fungal genomes show frequent chromosomal changes, gene gains and losses, and effector gene turnover.</title>
        <authorList>
            <person name="Gomez Luciano L.B."/>
            <person name="Jason Tsai I."/>
            <person name="Chuma I."/>
            <person name="Tosa Y."/>
            <person name="Chen Y.H."/>
            <person name="Li J.Y."/>
            <person name="Li M.Y."/>
            <person name="Jade Lu M.Y."/>
            <person name="Nakayashiki H."/>
            <person name="Li W.H."/>
        </authorList>
    </citation>
    <scope>NUCLEOTIDE SEQUENCE</scope>
    <source>
        <strain evidence="3">NI907</strain>
    </source>
</reference>
<dbReference type="AlphaFoldDB" id="A0A6P8AT16"/>
<organism evidence="2 3">
    <name type="scientific">Pyricularia grisea</name>
    <name type="common">Crabgrass-specific blast fungus</name>
    <name type="synonym">Magnaporthe grisea</name>
    <dbReference type="NCBI Taxonomy" id="148305"/>
    <lineage>
        <taxon>Eukaryota</taxon>
        <taxon>Fungi</taxon>
        <taxon>Dikarya</taxon>
        <taxon>Ascomycota</taxon>
        <taxon>Pezizomycotina</taxon>
        <taxon>Sordariomycetes</taxon>
        <taxon>Sordariomycetidae</taxon>
        <taxon>Magnaporthales</taxon>
        <taxon>Pyriculariaceae</taxon>
        <taxon>Pyricularia</taxon>
    </lineage>
</organism>
<evidence type="ECO:0000256" key="1">
    <source>
        <dbReference type="SAM" id="MobiDB-lite"/>
    </source>
</evidence>
<dbReference type="GeneID" id="41964650"/>
<protein>
    <submittedName>
        <fullName evidence="3">Uncharacterized protein</fullName>
    </submittedName>
</protein>
<feature type="region of interest" description="Disordered" evidence="1">
    <location>
        <begin position="1"/>
        <end position="27"/>
    </location>
</feature>
<proteinExistence type="predicted"/>
<feature type="non-terminal residue" evidence="3">
    <location>
        <position position="1"/>
    </location>
</feature>